<sequence length="301" mass="34712">MISFLPRPLHGLLMAILLLANTIFWVLPLYALVILKLLLPIKPVRHALSDLMSLLAQSWAACNSFYANHLMRIDWDIRLPANLNRRGQYLACANHQSWNDIFVLMRAFGYKAPFFKFFLKQELIWVPLLGLAWWGLDYPFMKRFTRAQVLKNPSLKGKDMETTRKACEKFKDLPVMVLNFLEGTRLTPEKQASQNSPYQHLLKPKSGGFAFATTAFGERLNALLDITIVYPDGSVGFWEFLCGDVRRVVVDVREITIPSEFFAGDYESDSAFRSRYHQWIAALWSEKDQKISEILSNASRR</sequence>
<dbReference type="Proteomes" id="UP000256774">
    <property type="component" value="Unassembled WGS sequence"/>
</dbReference>
<dbReference type="GO" id="GO:0016746">
    <property type="term" value="F:acyltransferase activity"/>
    <property type="evidence" value="ECO:0007669"/>
    <property type="project" value="UniProtKB-KW"/>
</dbReference>
<keyword evidence="1" id="KW-0472">Membrane</keyword>
<proteinExistence type="predicted"/>
<dbReference type="EMBL" id="QUNR01000003">
    <property type="protein sequence ID" value="REH37690.1"/>
    <property type="molecule type" value="Genomic_DNA"/>
</dbReference>
<gene>
    <name evidence="3" type="ORF">DFR26_1469</name>
</gene>
<protein>
    <submittedName>
        <fullName evidence="3">1-acyl-sn-glycerol-3-phosphate acyltransferase</fullName>
    </submittedName>
</protein>
<name>A0A3E0H4X8_9GAMM</name>
<keyword evidence="3" id="KW-0012">Acyltransferase</keyword>
<keyword evidence="4" id="KW-1185">Reference proteome</keyword>
<dbReference type="AlphaFoldDB" id="A0A3E0H4X8"/>
<feature type="transmembrane region" description="Helical" evidence="1">
    <location>
        <begin position="12"/>
        <end position="35"/>
    </location>
</feature>
<dbReference type="SUPFAM" id="SSF69593">
    <property type="entry name" value="Glycerol-3-phosphate (1)-acyltransferase"/>
    <property type="match status" value="1"/>
</dbReference>
<dbReference type="PANTHER" id="PTHR10983:SF16">
    <property type="entry name" value="LYSOCARDIOLIPIN ACYLTRANSFERASE 1"/>
    <property type="match status" value="1"/>
</dbReference>
<dbReference type="RefSeq" id="WP_116208306.1">
    <property type="nucleotide sequence ID" value="NZ_QUNR01000003.1"/>
</dbReference>
<evidence type="ECO:0000313" key="3">
    <source>
        <dbReference type="EMBL" id="REH37690.1"/>
    </source>
</evidence>
<keyword evidence="1" id="KW-1133">Transmembrane helix</keyword>
<reference evidence="3 4" key="1">
    <citation type="submission" date="2018-08" db="EMBL/GenBank/DDBJ databases">
        <title>Genomic Encyclopedia of Type Strains, Phase IV (KMG-IV): sequencing the most valuable type-strain genomes for metagenomic binning, comparative biology and taxonomic classification.</title>
        <authorList>
            <person name="Goeker M."/>
        </authorList>
    </citation>
    <scope>NUCLEOTIDE SEQUENCE [LARGE SCALE GENOMIC DNA]</scope>
    <source>
        <strain evidence="3 4">DSM 26022</strain>
    </source>
</reference>
<dbReference type="CDD" id="cd07990">
    <property type="entry name" value="LPLAT_LCLAT1-like"/>
    <property type="match status" value="1"/>
</dbReference>
<dbReference type="Pfam" id="PF01553">
    <property type="entry name" value="Acyltransferase"/>
    <property type="match status" value="1"/>
</dbReference>
<organism evidence="3 4">
    <name type="scientific">Paraperlucidibaca baekdonensis</name>
    <dbReference type="NCBI Taxonomy" id="748120"/>
    <lineage>
        <taxon>Bacteria</taxon>
        <taxon>Pseudomonadati</taxon>
        <taxon>Pseudomonadota</taxon>
        <taxon>Gammaproteobacteria</taxon>
        <taxon>Moraxellales</taxon>
        <taxon>Moraxellaceae</taxon>
        <taxon>Paraperlucidibaca</taxon>
    </lineage>
</organism>
<evidence type="ECO:0000256" key="1">
    <source>
        <dbReference type="SAM" id="Phobius"/>
    </source>
</evidence>
<feature type="domain" description="Phospholipid/glycerol acyltransferase" evidence="2">
    <location>
        <begin position="89"/>
        <end position="231"/>
    </location>
</feature>
<dbReference type="PANTHER" id="PTHR10983">
    <property type="entry name" value="1-ACYLGLYCEROL-3-PHOSPHATE ACYLTRANSFERASE-RELATED"/>
    <property type="match status" value="1"/>
</dbReference>
<comment type="caution">
    <text evidence="3">The sequence shown here is derived from an EMBL/GenBank/DDBJ whole genome shotgun (WGS) entry which is preliminary data.</text>
</comment>
<keyword evidence="3" id="KW-0808">Transferase</keyword>
<dbReference type="InterPro" id="IPR002123">
    <property type="entry name" value="Plipid/glycerol_acylTrfase"/>
</dbReference>
<dbReference type="NCBIfam" id="NF010621">
    <property type="entry name" value="PRK14014.1"/>
    <property type="match status" value="1"/>
</dbReference>
<keyword evidence="1" id="KW-0812">Transmembrane</keyword>
<evidence type="ECO:0000259" key="2">
    <source>
        <dbReference type="SMART" id="SM00563"/>
    </source>
</evidence>
<accession>A0A3E0H4X8</accession>
<dbReference type="SMART" id="SM00563">
    <property type="entry name" value="PlsC"/>
    <property type="match status" value="1"/>
</dbReference>
<evidence type="ECO:0000313" key="4">
    <source>
        <dbReference type="Proteomes" id="UP000256774"/>
    </source>
</evidence>
<dbReference type="OrthoDB" id="319710at2"/>